<protein>
    <submittedName>
        <fullName evidence="2">Uncharacterized protein</fullName>
    </submittedName>
</protein>
<organism evidence="2 3">
    <name type="scientific">Datura stramonium</name>
    <name type="common">Jimsonweed</name>
    <name type="synonym">Common thornapple</name>
    <dbReference type="NCBI Taxonomy" id="4076"/>
    <lineage>
        <taxon>Eukaryota</taxon>
        <taxon>Viridiplantae</taxon>
        <taxon>Streptophyta</taxon>
        <taxon>Embryophyta</taxon>
        <taxon>Tracheophyta</taxon>
        <taxon>Spermatophyta</taxon>
        <taxon>Magnoliopsida</taxon>
        <taxon>eudicotyledons</taxon>
        <taxon>Gunneridae</taxon>
        <taxon>Pentapetalae</taxon>
        <taxon>asterids</taxon>
        <taxon>lamiids</taxon>
        <taxon>Solanales</taxon>
        <taxon>Solanaceae</taxon>
        <taxon>Solanoideae</taxon>
        <taxon>Datureae</taxon>
        <taxon>Datura</taxon>
    </lineage>
</organism>
<name>A0ABS8WJS0_DATST</name>
<evidence type="ECO:0000313" key="3">
    <source>
        <dbReference type="Proteomes" id="UP000823775"/>
    </source>
</evidence>
<feature type="compositionally biased region" description="Polar residues" evidence="1">
    <location>
        <begin position="45"/>
        <end position="56"/>
    </location>
</feature>
<sequence length="106" mass="11479">MQIKLTDHREPYGTSSPLSSNQINLGTNSSNIAEDWDRGPLPAYQTRSIARQQDANFKSDEGDDSSTNRSSLGGAGFDSYEESGNEATSKPARDSEPLRGDARIQG</sequence>
<feature type="compositionally biased region" description="Basic and acidic residues" evidence="1">
    <location>
        <begin position="1"/>
        <end position="11"/>
    </location>
</feature>
<dbReference type="Proteomes" id="UP000823775">
    <property type="component" value="Unassembled WGS sequence"/>
</dbReference>
<accession>A0ABS8WJS0</accession>
<evidence type="ECO:0000313" key="2">
    <source>
        <dbReference type="EMBL" id="MCE3050356.1"/>
    </source>
</evidence>
<feature type="compositionally biased region" description="Basic and acidic residues" evidence="1">
    <location>
        <begin position="91"/>
        <end position="106"/>
    </location>
</feature>
<comment type="caution">
    <text evidence="2">The sequence shown here is derived from an EMBL/GenBank/DDBJ whole genome shotgun (WGS) entry which is preliminary data.</text>
</comment>
<dbReference type="EMBL" id="JACEIK010007511">
    <property type="protein sequence ID" value="MCE3050356.1"/>
    <property type="molecule type" value="Genomic_DNA"/>
</dbReference>
<feature type="compositionally biased region" description="Polar residues" evidence="1">
    <location>
        <begin position="13"/>
        <end position="32"/>
    </location>
</feature>
<evidence type="ECO:0000256" key="1">
    <source>
        <dbReference type="SAM" id="MobiDB-lite"/>
    </source>
</evidence>
<gene>
    <name evidence="2" type="ORF">HAX54_047037</name>
</gene>
<reference evidence="2 3" key="1">
    <citation type="journal article" date="2021" name="BMC Genomics">
        <title>Datura genome reveals duplications of psychoactive alkaloid biosynthetic genes and high mutation rate following tissue culture.</title>
        <authorList>
            <person name="Rajewski A."/>
            <person name="Carter-House D."/>
            <person name="Stajich J."/>
            <person name="Litt A."/>
        </authorList>
    </citation>
    <scope>NUCLEOTIDE SEQUENCE [LARGE SCALE GENOMIC DNA]</scope>
    <source>
        <strain evidence="2">AR-01</strain>
    </source>
</reference>
<feature type="region of interest" description="Disordered" evidence="1">
    <location>
        <begin position="1"/>
        <end position="106"/>
    </location>
</feature>
<proteinExistence type="predicted"/>
<keyword evidence="3" id="KW-1185">Reference proteome</keyword>